<name>A0A1T4XZA0_9BACL</name>
<protein>
    <submittedName>
        <fullName evidence="3">rRNA-processing protein FCF1</fullName>
    </submittedName>
</protein>
<dbReference type="InterPro" id="IPR029060">
    <property type="entry name" value="PIN-like_dom_sf"/>
</dbReference>
<organism evidence="3 4">
    <name type="scientific">Sporosarcina newyorkensis</name>
    <dbReference type="NCBI Taxonomy" id="759851"/>
    <lineage>
        <taxon>Bacteria</taxon>
        <taxon>Bacillati</taxon>
        <taxon>Bacillota</taxon>
        <taxon>Bacilli</taxon>
        <taxon>Bacillales</taxon>
        <taxon>Caryophanaceae</taxon>
        <taxon>Sporosarcina</taxon>
    </lineage>
</organism>
<dbReference type="SMART" id="SM00670">
    <property type="entry name" value="PINc"/>
    <property type="match status" value="1"/>
</dbReference>
<dbReference type="Gene3D" id="3.40.50.1010">
    <property type="entry name" value="5'-nuclease"/>
    <property type="match status" value="1"/>
</dbReference>
<feature type="domain" description="PIN" evidence="2">
    <location>
        <begin position="152"/>
        <end position="270"/>
    </location>
</feature>
<evidence type="ECO:0000259" key="2">
    <source>
        <dbReference type="SMART" id="SM00670"/>
    </source>
</evidence>
<sequence>MVLIFIFSYLAKKEASTSLISSAVTSMIVFNAILSLYFLLLHPKITKGKLNGGMASFLSFISIGLGQAYNRQLVKSILFLALYLVLFVRITKQGDDFSGWAVFFVLFVLPILSMFEANYSSGKMNQRLAKKQQKKQLEQRAGLLTTYHENNHQFAVDTNILMHDADLLIHLLGTKQIKLIISSQVFKELDGLKNNKEKLTRMRAQLAFDVIEAYQRKGLLKLIQVPTYDKLQKLALSTSADEKIIATYLYEFKNGANNLLFLSNDKGARIIARNAGMPVAEV</sequence>
<feature type="transmembrane region" description="Helical" evidence="1">
    <location>
        <begin position="73"/>
        <end position="91"/>
    </location>
</feature>
<keyword evidence="1" id="KW-1133">Transmembrane helix</keyword>
<dbReference type="Pfam" id="PF13638">
    <property type="entry name" value="PIN_4"/>
    <property type="match status" value="1"/>
</dbReference>
<dbReference type="AlphaFoldDB" id="A0A1T4XZA0"/>
<dbReference type="SUPFAM" id="SSF88723">
    <property type="entry name" value="PIN domain-like"/>
    <property type="match status" value="1"/>
</dbReference>
<dbReference type="Proteomes" id="UP000190042">
    <property type="component" value="Unassembled WGS sequence"/>
</dbReference>
<gene>
    <name evidence="3" type="ORF">SAMN04244570_1420</name>
</gene>
<evidence type="ECO:0000256" key="1">
    <source>
        <dbReference type="SAM" id="Phobius"/>
    </source>
</evidence>
<proteinExistence type="predicted"/>
<dbReference type="EMBL" id="FUYJ01000002">
    <property type="protein sequence ID" value="SKA94391.1"/>
    <property type="molecule type" value="Genomic_DNA"/>
</dbReference>
<accession>A0A1T4XZA0</accession>
<feature type="transmembrane region" description="Helical" evidence="1">
    <location>
        <begin position="97"/>
        <end position="117"/>
    </location>
</feature>
<reference evidence="4" key="1">
    <citation type="submission" date="2017-02" db="EMBL/GenBank/DDBJ databases">
        <authorList>
            <person name="Varghese N."/>
            <person name="Submissions S."/>
        </authorList>
    </citation>
    <scope>NUCLEOTIDE SEQUENCE [LARGE SCALE GENOMIC DNA]</scope>
    <source>
        <strain evidence="4">DSM 23966</strain>
    </source>
</reference>
<keyword evidence="1" id="KW-0472">Membrane</keyword>
<evidence type="ECO:0000313" key="3">
    <source>
        <dbReference type="EMBL" id="SKA94391.1"/>
    </source>
</evidence>
<dbReference type="InterPro" id="IPR002716">
    <property type="entry name" value="PIN_dom"/>
</dbReference>
<keyword evidence="1" id="KW-0812">Transmembrane</keyword>
<keyword evidence="4" id="KW-1185">Reference proteome</keyword>
<feature type="transmembrane region" description="Helical" evidence="1">
    <location>
        <begin position="20"/>
        <end position="40"/>
    </location>
</feature>
<evidence type="ECO:0000313" key="4">
    <source>
        <dbReference type="Proteomes" id="UP000190042"/>
    </source>
</evidence>